<keyword evidence="4" id="KW-0032">Aminotransferase</keyword>
<dbReference type="RefSeq" id="WP_103237520.1">
    <property type="nucleotide sequence ID" value="NZ_JANJZD010000008.1"/>
</dbReference>
<dbReference type="Gene3D" id="3.90.1150.10">
    <property type="entry name" value="Aspartate Aminotransferase, domain 1"/>
    <property type="match status" value="1"/>
</dbReference>
<dbReference type="PANTHER" id="PTHR30244">
    <property type="entry name" value="TRANSAMINASE"/>
    <property type="match status" value="1"/>
</dbReference>
<dbReference type="InterPro" id="IPR015424">
    <property type="entry name" value="PyrdxlP-dep_Trfase"/>
</dbReference>
<evidence type="ECO:0000313" key="5">
    <source>
        <dbReference type="Proteomes" id="UP000236311"/>
    </source>
</evidence>
<sequence>MAFNNAGRFQPFEQKVWLSSPTMHGEEMEYVREAYQTNWMSTVGENIDRIETLAREKSGCKHAVALSAGTAALHMAMKLAGQELYGQPSVGYGALEGKRVFASDLTFDATVNPIIYENGIPVFIDTEEDTWNMDPVALEKAFEIYPEVKLVVMAHLYGTPGKMNELNAVCERHKAIIVEDAAESLGATYKGKQTGSFGKYNCISYNGNKIITGSAGGMLLTDSVEAANKVRKWSTQAREAAPWYQHEELGYNYRMSNVIAGVVRGQYPYLEEHIALKKAIYERYKEGLKDLPVRMNPYDTENSEPNFWLSCLFIDKDAMCKQIRGETDVCYVKEAGKSCPTEILEALAFINAEGRPIWKPMHMQPIYRMNGFITRGGNGRAMTNAYMEGSVTDVSMDIFNRGFCLPSDNKMTTGQQDMIINVIRACFE</sequence>
<dbReference type="GO" id="GO:0000271">
    <property type="term" value="P:polysaccharide biosynthetic process"/>
    <property type="evidence" value="ECO:0007669"/>
    <property type="project" value="TreeGrafter"/>
</dbReference>
<dbReference type="InterPro" id="IPR015421">
    <property type="entry name" value="PyrdxlP-dep_Trfase_major"/>
</dbReference>
<reference evidence="4 5" key="1">
    <citation type="submission" date="2018-01" db="EMBL/GenBank/DDBJ databases">
        <authorList>
            <person name="Gaut B.S."/>
            <person name="Morton B.R."/>
            <person name="Clegg M.T."/>
            <person name="Duvall M.R."/>
        </authorList>
    </citation>
    <scope>NUCLEOTIDE SEQUENCE [LARGE SCALE GENOMIC DNA]</scope>
    <source>
        <strain evidence="4">GP69</strain>
    </source>
</reference>
<dbReference type="PIRSF" id="PIRSF000390">
    <property type="entry name" value="PLP_StrS"/>
    <property type="match status" value="1"/>
</dbReference>
<evidence type="ECO:0000256" key="1">
    <source>
        <dbReference type="PIRSR" id="PIRSR000390-1"/>
    </source>
</evidence>
<keyword evidence="5" id="KW-1185">Reference proteome</keyword>
<dbReference type="GO" id="GO:0008483">
    <property type="term" value="F:transaminase activity"/>
    <property type="evidence" value="ECO:0007669"/>
    <property type="project" value="UniProtKB-KW"/>
</dbReference>
<dbReference type="Proteomes" id="UP000236311">
    <property type="component" value="Unassembled WGS sequence"/>
</dbReference>
<proteinExistence type="inferred from homology"/>
<dbReference type="InterPro" id="IPR015422">
    <property type="entry name" value="PyrdxlP-dep_Trfase_small"/>
</dbReference>
<comment type="similarity">
    <text evidence="3">Belongs to the DegT/DnrJ/EryC1 family.</text>
</comment>
<accession>A0A2K4ZA91</accession>
<dbReference type="InterPro" id="IPR000653">
    <property type="entry name" value="DegT/StrS_aminotransferase"/>
</dbReference>
<dbReference type="CDD" id="cd00616">
    <property type="entry name" value="AHBA_syn"/>
    <property type="match status" value="1"/>
</dbReference>
<evidence type="ECO:0000256" key="2">
    <source>
        <dbReference type="PIRSR" id="PIRSR000390-2"/>
    </source>
</evidence>
<protein>
    <submittedName>
        <fullName evidence="4">Pyridoxal phosphate-dependent aminotransferase EpsN</fullName>
        <ecNumber evidence="4">2.6.1.-</ecNumber>
    </submittedName>
</protein>
<keyword evidence="4" id="KW-0808">Transferase</keyword>
<dbReference type="Pfam" id="PF01041">
    <property type="entry name" value="DegT_DnrJ_EryC1"/>
    <property type="match status" value="1"/>
</dbReference>
<dbReference type="AlphaFoldDB" id="A0A2K4ZA91"/>
<dbReference type="EC" id="2.6.1.-" evidence="4"/>
<feature type="modified residue" description="N6-(pyridoxal phosphate)lysine" evidence="2">
    <location>
        <position position="209"/>
    </location>
</feature>
<dbReference type="GO" id="GO:0030170">
    <property type="term" value="F:pyridoxal phosphate binding"/>
    <property type="evidence" value="ECO:0007669"/>
    <property type="project" value="TreeGrafter"/>
</dbReference>
<keyword evidence="2 3" id="KW-0663">Pyridoxal phosphate</keyword>
<dbReference type="Gene3D" id="3.40.640.10">
    <property type="entry name" value="Type I PLP-dependent aspartate aminotransferase-like (Major domain)"/>
    <property type="match status" value="1"/>
</dbReference>
<dbReference type="SUPFAM" id="SSF53383">
    <property type="entry name" value="PLP-dependent transferases"/>
    <property type="match status" value="1"/>
</dbReference>
<dbReference type="PANTHER" id="PTHR30244:SF34">
    <property type="entry name" value="DTDP-4-AMINO-4,6-DIDEOXYGALACTOSE TRANSAMINASE"/>
    <property type="match status" value="1"/>
</dbReference>
<dbReference type="OrthoDB" id="9810913at2"/>
<evidence type="ECO:0000256" key="3">
    <source>
        <dbReference type="RuleBase" id="RU004508"/>
    </source>
</evidence>
<name>A0A2K4ZA91_9FIRM</name>
<dbReference type="EMBL" id="OFSM01000001">
    <property type="protein sequence ID" value="SOY27382.1"/>
    <property type="molecule type" value="Genomic_DNA"/>
</dbReference>
<gene>
    <name evidence="4" type="primary">epsN_1</name>
    <name evidence="4" type="ORF">AMURIS_00086</name>
</gene>
<evidence type="ECO:0000313" key="4">
    <source>
        <dbReference type="EMBL" id="SOY27382.1"/>
    </source>
</evidence>
<feature type="active site" description="Proton acceptor" evidence="1">
    <location>
        <position position="209"/>
    </location>
</feature>
<organism evidence="4 5">
    <name type="scientific">Acetatifactor muris</name>
    <dbReference type="NCBI Taxonomy" id="879566"/>
    <lineage>
        <taxon>Bacteria</taxon>
        <taxon>Bacillati</taxon>
        <taxon>Bacillota</taxon>
        <taxon>Clostridia</taxon>
        <taxon>Lachnospirales</taxon>
        <taxon>Lachnospiraceae</taxon>
        <taxon>Acetatifactor</taxon>
    </lineage>
</organism>